<keyword evidence="3" id="KW-1185">Reference proteome</keyword>
<sequence length="121" mass="14312">MRQPTRTLQCKLILLILHTSRIPSSTCNTCLYSKYLRLTKHASNNTYYPRALSLLIRQSYMTSLYHRFYSKNTFIQISPMTPQSPHRSSYCGLNSTWSSTPKARWLRYNTTYSYPQFPNRT</sequence>
<evidence type="ECO:0000256" key="1">
    <source>
        <dbReference type="SAM" id="SignalP"/>
    </source>
</evidence>
<reference evidence="2" key="1">
    <citation type="submission" date="2018-05" db="EMBL/GenBank/DDBJ databases">
        <title>Whole genome of Theropithecus gelada.</title>
        <authorList>
            <person name="Chiou K.L."/>
            <person name="Snyder-Mackler N."/>
        </authorList>
    </citation>
    <scope>NUCLEOTIDE SEQUENCE [LARGE SCALE GENOMIC DNA]</scope>
</reference>
<keyword evidence="1" id="KW-0732">Signal</keyword>
<accession>A0A8D2F730</accession>
<dbReference type="Proteomes" id="UP000694411">
    <property type="component" value="Chromosome 1"/>
</dbReference>
<feature type="signal peptide" evidence="1">
    <location>
        <begin position="1"/>
        <end position="27"/>
    </location>
</feature>
<reference evidence="2" key="3">
    <citation type="submission" date="2025-09" db="UniProtKB">
        <authorList>
            <consortium name="Ensembl"/>
        </authorList>
    </citation>
    <scope>IDENTIFICATION</scope>
</reference>
<name>A0A8D2F730_THEGE</name>
<feature type="chain" id="PRO_5045270680" description="Secreted protein" evidence="1">
    <location>
        <begin position="28"/>
        <end position="121"/>
    </location>
</feature>
<protein>
    <recommendedName>
        <fullName evidence="4">Secreted protein</fullName>
    </recommendedName>
</protein>
<dbReference type="Ensembl" id="ENSTGET00000020093.1">
    <property type="protein sequence ID" value="ENSTGEP00000016812.1"/>
    <property type="gene ID" value="ENSTGEG00000013599.1"/>
</dbReference>
<reference evidence="2" key="2">
    <citation type="submission" date="2025-08" db="UniProtKB">
        <authorList>
            <consortium name="Ensembl"/>
        </authorList>
    </citation>
    <scope>IDENTIFICATION</scope>
</reference>
<organism evidence="2 3">
    <name type="scientific">Theropithecus gelada</name>
    <name type="common">Gelada baboon</name>
    <dbReference type="NCBI Taxonomy" id="9565"/>
    <lineage>
        <taxon>Eukaryota</taxon>
        <taxon>Metazoa</taxon>
        <taxon>Chordata</taxon>
        <taxon>Craniata</taxon>
        <taxon>Vertebrata</taxon>
        <taxon>Euteleostomi</taxon>
        <taxon>Mammalia</taxon>
        <taxon>Eutheria</taxon>
        <taxon>Euarchontoglires</taxon>
        <taxon>Primates</taxon>
        <taxon>Haplorrhini</taxon>
        <taxon>Catarrhini</taxon>
        <taxon>Cercopithecidae</taxon>
        <taxon>Cercopithecinae</taxon>
        <taxon>Theropithecus</taxon>
    </lineage>
</organism>
<dbReference type="AlphaFoldDB" id="A0A8D2F730"/>
<evidence type="ECO:0008006" key="4">
    <source>
        <dbReference type="Google" id="ProtNLM"/>
    </source>
</evidence>
<evidence type="ECO:0000313" key="3">
    <source>
        <dbReference type="Proteomes" id="UP000694411"/>
    </source>
</evidence>
<evidence type="ECO:0000313" key="2">
    <source>
        <dbReference type="Ensembl" id="ENSTGEP00000016812.1"/>
    </source>
</evidence>
<proteinExistence type="predicted"/>